<reference evidence="3" key="1">
    <citation type="journal article" date="2019" name="Int. J. Syst. Evol. Microbiol.">
        <title>The Global Catalogue of Microorganisms (GCM) 10K type strain sequencing project: providing services to taxonomists for standard genome sequencing and annotation.</title>
        <authorList>
            <consortium name="The Broad Institute Genomics Platform"/>
            <consortium name="The Broad Institute Genome Sequencing Center for Infectious Disease"/>
            <person name="Wu L."/>
            <person name="Ma J."/>
        </authorList>
    </citation>
    <scope>NUCLEOTIDE SEQUENCE [LARGE SCALE GENOMIC DNA]</scope>
    <source>
        <strain evidence="3">CCUG 49560</strain>
    </source>
</reference>
<organism evidence="2 3">
    <name type="scientific">Sphaerisporangium corydalis</name>
    <dbReference type="NCBI Taxonomy" id="1441875"/>
    <lineage>
        <taxon>Bacteria</taxon>
        <taxon>Bacillati</taxon>
        <taxon>Actinomycetota</taxon>
        <taxon>Actinomycetes</taxon>
        <taxon>Streptosporangiales</taxon>
        <taxon>Streptosporangiaceae</taxon>
        <taxon>Sphaerisporangium</taxon>
    </lineage>
</organism>
<evidence type="ECO:0000313" key="2">
    <source>
        <dbReference type="EMBL" id="MFC4592472.1"/>
    </source>
</evidence>
<keyword evidence="3" id="KW-1185">Reference proteome</keyword>
<comment type="caution">
    <text evidence="2">The sequence shown here is derived from an EMBL/GenBank/DDBJ whole genome shotgun (WGS) entry which is preliminary data.</text>
</comment>
<evidence type="ECO:0000313" key="3">
    <source>
        <dbReference type="Proteomes" id="UP001595891"/>
    </source>
</evidence>
<feature type="domain" description="DUF397" evidence="1">
    <location>
        <begin position="14"/>
        <end position="67"/>
    </location>
</feature>
<dbReference type="InterPro" id="IPR007278">
    <property type="entry name" value="DUF397"/>
</dbReference>
<dbReference type="Pfam" id="PF04149">
    <property type="entry name" value="DUF397"/>
    <property type="match status" value="1"/>
</dbReference>
<name>A0ABV9ES32_9ACTN</name>
<sequence length="72" mass="7868">MKDDVIQKCDAQPRWRRSSFSGDDGSNCVEVAHLAGGRRAVRDSKDRGGSVIICTPAEWTAFLDTVRTGRSA</sequence>
<accession>A0ABV9ES32</accession>
<protein>
    <submittedName>
        <fullName evidence="2">DUF397 domain-containing protein</fullName>
    </submittedName>
</protein>
<proteinExistence type="predicted"/>
<dbReference type="RefSeq" id="WP_262850587.1">
    <property type="nucleotide sequence ID" value="NZ_JANZYP010000110.1"/>
</dbReference>
<gene>
    <name evidence="2" type="ORF">ACFO8L_40750</name>
</gene>
<dbReference type="EMBL" id="JBHSFN010000054">
    <property type="protein sequence ID" value="MFC4592472.1"/>
    <property type="molecule type" value="Genomic_DNA"/>
</dbReference>
<evidence type="ECO:0000259" key="1">
    <source>
        <dbReference type="Pfam" id="PF04149"/>
    </source>
</evidence>
<dbReference type="Proteomes" id="UP001595891">
    <property type="component" value="Unassembled WGS sequence"/>
</dbReference>